<feature type="region of interest" description="Disordered" evidence="2">
    <location>
        <begin position="1"/>
        <end position="23"/>
    </location>
</feature>
<accession>A0AAW1PVB2</accession>
<protein>
    <recommendedName>
        <fullName evidence="5">Agmatine deiminase</fullName>
    </recommendedName>
</protein>
<name>A0AAW1PVB2_9CHLO</name>
<dbReference type="AlphaFoldDB" id="A0AAW1PVB2"/>
<organism evidence="3 4">
    <name type="scientific">Symbiochloris irregularis</name>
    <dbReference type="NCBI Taxonomy" id="706552"/>
    <lineage>
        <taxon>Eukaryota</taxon>
        <taxon>Viridiplantae</taxon>
        <taxon>Chlorophyta</taxon>
        <taxon>core chlorophytes</taxon>
        <taxon>Trebouxiophyceae</taxon>
        <taxon>Trebouxiales</taxon>
        <taxon>Trebouxiaceae</taxon>
        <taxon>Symbiochloris</taxon>
    </lineage>
</organism>
<evidence type="ECO:0000313" key="4">
    <source>
        <dbReference type="Proteomes" id="UP001465755"/>
    </source>
</evidence>
<evidence type="ECO:0000313" key="3">
    <source>
        <dbReference type="EMBL" id="KAK9813705.1"/>
    </source>
</evidence>
<dbReference type="InterPro" id="IPR007466">
    <property type="entry name" value="Peptidyl-Arg-deiminase_porph"/>
</dbReference>
<reference evidence="3 4" key="1">
    <citation type="journal article" date="2024" name="Nat. Commun.">
        <title>Phylogenomics reveals the evolutionary origins of lichenization in chlorophyte algae.</title>
        <authorList>
            <person name="Puginier C."/>
            <person name="Libourel C."/>
            <person name="Otte J."/>
            <person name="Skaloud P."/>
            <person name="Haon M."/>
            <person name="Grisel S."/>
            <person name="Petersen M."/>
            <person name="Berrin J.G."/>
            <person name="Delaux P.M."/>
            <person name="Dal Grande F."/>
            <person name="Keller J."/>
        </authorList>
    </citation>
    <scope>NUCLEOTIDE SEQUENCE [LARGE SCALE GENOMIC DNA]</scope>
    <source>
        <strain evidence="3 4">SAG 2036</strain>
    </source>
</reference>
<comment type="caution">
    <text evidence="3">The sequence shown here is derived from an EMBL/GenBank/DDBJ whole genome shotgun (WGS) entry which is preliminary data.</text>
</comment>
<dbReference type="GO" id="GO:0009446">
    <property type="term" value="P:putrescine biosynthetic process"/>
    <property type="evidence" value="ECO:0007669"/>
    <property type="project" value="InterPro"/>
</dbReference>
<evidence type="ECO:0008006" key="5">
    <source>
        <dbReference type="Google" id="ProtNLM"/>
    </source>
</evidence>
<keyword evidence="1" id="KW-0378">Hydrolase</keyword>
<dbReference type="PANTHER" id="PTHR31377:SF0">
    <property type="entry name" value="AGMATINE DEIMINASE-RELATED"/>
    <property type="match status" value="1"/>
</dbReference>
<sequence>MAFLQSSNLRPTALPGRSATSTQPGCIQRGVALQVRAAAASLTEAEEKLNKLIGREDTPLKLGYTMPGEFEPHEACWMGWPGGPDAKYLWREGAKPAEAQYADVARTISQFEPVQMLANPGTPAEEARNAFKFDKNVSVVEIPLNDGWARDWGPSCVARANPQTGKREVAATHWDFDSYGGFRKRAEGFAAQVPDWKKDNAAGRLISEHVGIPIFEVPGFRLEGGSIHTDGQGTLIATEQCLLHWSRNPDLGRSGIEAVLKEYLGLKKVIWLWKGMAGDDAITNGHVDNLAIFIRPGLVALSWTNDENDPQFEISSAAYEALQGTTDAQGKKIEVVKIPCPPPLFRTYKEAEGVAFDHVQKGYNPRVPGERLPASYINHFQANGGAVVPAFGGKATDTDRAAVQALQKAYGRERKVVGVKNSREVLLNAGNVHCITQQFPKAG</sequence>
<dbReference type="Pfam" id="PF04371">
    <property type="entry name" value="PAD_porph"/>
    <property type="match status" value="1"/>
</dbReference>
<feature type="compositionally biased region" description="Polar residues" evidence="2">
    <location>
        <begin position="1"/>
        <end position="10"/>
    </location>
</feature>
<dbReference type="GO" id="GO:0047632">
    <property type="term" value="F:agmatine deiminase activity"/>
    <property type="evidence" value="ECO:0007669"/>
    <property type="project" value="TreeGrafter"/>
</dbReference>
<dbReference type="EMBL" id="JALJOQ010000003">
    <property type="protein sequence ID" value="KAK9813705.1"/>
    <property type="molecule type" value="Genomic_DNA"/>
</dbReference>
<dbReference type="GO" id="GO:0004668">
    <property type="term" value="F:protein-arginine deiminase activity"/>
    <property type="evidence" value="ECO:0007669"/>
    <property type="project" value="InterPro"/>
</dbReference>
<dbReference type="PANTHER" id="PTHR31377">
    <property type="entry name" value="AGMATINE DEIMINASE-RELATED"/>
    <property type="match status" value="1"/>
</dbReference>
<evidence type="ECO:0000256" key="1">
    <source>
        <dbReference type="ARBA" id="ARBA00022801"/>
    </source>
</evidence>
<keyword evidence="4" id="KW-1185">Reference proteome</keyword>
<dbReference type="Gene3D" id="3.75.10.10">
    <property type="entry name" value="L-arginine/glycine Amidinotransferase, Chain A"/>
    <property type="match status" value="1"/>
</dbReference>
<gene>
    <name evidence="3" type="ORF">WJX73_004175</name>
</gene>
<dbReference type="Proteomes" id="UP001465755">
    <property type="component" value="Unassembled WGS sequence"/>
</dbReference>
<dbReference type="SUPFAM" id="SSF55909">
    <property type="entry name" value="Pentein"/>
    <property type="match status" value="1"/>
</dbReference>
<evidence type="ECO:0000256" key="2">
    <source>
        <dbReference type="SAM" id="MobiDB-lite"/>
    </source>
</evidence>
<proteinExistence type="predicted"/>